<feature type="signal peptide" evidence="1">
    <location>
        <begin position="1"/>
        <end position="22"/>
    </location>
</feature>
<reference evidence="2" key="1">
    <citation type="submission" date="2022-06" db="EMBL/GenBank/DDBJ databases">
        <authorList>
            <consortium name="SYNGENTA / RWTH Aachen University"/>
        </authorList>
    </citation>
    <scope>NUCLEOTIDE SEQUENCE</scope>
</reference>
<sequence length="236" mass="25805">MRCEFLLSLAVCFCLSAENVKGGETVGVSEVKPNHGPVKAGGKHELVDKFMLGDAKVKVYQTSNKQSGLKTRSLNLKQRANSISRVNLSAKKVKRSDGHHVELGNPHFTTLDLTAADTLNPICFPGLFQMPKLEDCSTILDTELRSVEGVFETSPGTTVVVSKGNCALTFQNPCNNNYNLKFDVAQLGKIGGTISRACFDSSEESIGGATKILDYLEYKFYKDVVISLQRFDQDDS</sequence>
<dbReference type="AlphaFoldDB" id="A0AAV0B0T7"/>
<protein>
    <submittedName>
        <fullName evidence="2">Expressed protein</fullName>
    </submittedName>
</protein>
<evidence type="ECO:0000313" key="3">
    <source>
        <dbReference type="Proteomes" id="UP001153365"/>
    </source>
</evidence>
<keyword evidence="3" id="KW-1185">Reference proteome</keyword>
<evidence type="ECO:0000256" key="1">
    <source>
        <dbReference type="SAM" id="SignalP"/>
    </source>
</evidence>
<name>A0AAV0B0T7_PHAPC</name>
<dbReference type="Proteomes" id="UP001153365">
    <property type="component" value="Unassembled WGS sequence"/>
</dbReference>
<organism evidence="2 3">
    <name type="scientific">Phakopsora pachyrhizi</name>
    <name type="common">Asian soybean rust disease fungus</name>
    <dbReference type="NCBI Taxonomy" id="170000"/>
    <lineage>
        <taxon>Eukaryota</taxon>
        <taxon>Fungi</taxon>
        <taxon>Dikarya</taxon>
        <taxon>Basidiomycota</taxon>
        <taxon>Pucciniomycotina</taxon>
        <taxon>Pucciniomycetes</taxon>
        <taxon>Pucciniales</taxon>
        <taxon>Phakopsoraceae</taxon>
        <taxon>Phakopsora</taxon>
    </lineage>
</organism>
<feature type="chain" id="PRO_5043628290" evidence="1">
    <location>
        <begin position="23"/>
        <end position="236"/>
    </location>
</feature>
<proteinExistence type="predicted"/>
<keyword evidence="1" id="KW-0732">Signal</keyword>
<gene>
    <name evidence="2" type="ORF">PPACK8108_LOCUS11817</name>
</gene>
<accession>A0AAV0B0T7</accession>
<comment type="caution">
    <text evidence="2">The sequence shown here is derived from an EMBL/GenBank/DDBJ whole genome shotgun (WGS) entry which is preliminary data.</text>
</comment>
<evidence type="ECO:0000313" key="2">
    <source>
        <dbReference type="EMBL" id="CAH7676654.1"/>
    </source>
</evidence>
<dbReference type="EMBL" id="CALTRL010002772">
    <property type="protein sequence ID" value="CAH7676654.1"/>
    <property type="molecule type" value="Genomic_DNA"/>
</dbReference>